<dbReference type="AlphaFoldDB" id="A0A099LW78"/>
<evidence type="ECO:0000313" key="4">
    <source>
        <dbReference type="Proteomes" id="UP000029994"/>
    </source>
</evidence>
<keyword evidence="1" id="KW-0812">Transmembrane</keyword>
<protein>
    <submittedName>
        <fullName evidence="3">Uncharacterized protein</fullName>
    </submittedName>
</protein>
<gene>
    <name evidence="3" type="ORF">EA26_14635</name>
    <name evidence="2" type="ORF">EA26_14950</name>
</gene>
<dbReference type="GeneID" id="43684386"/>
<dbReference type="EMBL" id="JMCG01000002">
    <property type="protein sequence ID" value="KGK08533.1"/>
    <property type="molecule type" value="Genomic_DNA"/>
</dbReference>
<feature type="transmembrane region" description="Helical" evidence="1">
    <location>
        <begin position="54"/>
        <end position="74"/>
    </location>
</feature>
<accession>A0A099LW78</accession>
<keyword evidence="1" id="KW-0472">Membrane</keyword>
<evidence type="ECO:0000313" key="3">
    <source>
        <dbReference type="EMBL" id="KGK12468.1"/>
    </source>
</evidence>
<evidence type="ECO:0000313" key="2">
    <source>
        <dbReference type="EMBL" id="KGK08533.1"/>
    </source>
</evidence>
<dbReference type="EMBL" id="JMCG01000001">
    <property type="protein sequence ID" value="KGK12468.1"/>
    <property type="molecule type" value="Genomic_DNA"/>
</dbReference>
<dbReference type="RefSeq" id="WP_039428613.1">
    <property type="nucleotide sequence ID" value="NZ_CP061845.1"/>
</dbReference>
<proteinExistence type="predicted"/>
<keyword evidence="4" id="KW-1185">Reference proteome</keyword>
<keyword evidence="1" id="KW-1133">Transmembrane helix</keyword>
<name>A0A099LW78_9VIBR</name>
<sequence length="121" mass="13654">MLERIEKILDLNDIAYESGESTMYVKLGGLSSKVKIRYDYADNTYKFSCGELRMFISSIIFFCLAFNTLIQANLGLWNGYAAGLMFAIAIGNLFSVIVTNIQMLDLRTQLRQEGVYLKPGT</sequence>
<organism evidence="3 4">
    <name type="scientific">Vibrio navarrensis</name>
    <dbReference type="NCBI Taxonomy" id="29495"/>
    <lineage>
        <taxon>Bacteria</taxon>
        <taxon>Pseudomonadati</taxon>
        <taxon>Pseudomonadota</taxon>
        <taxon>Gammaproteobacteria</taxon>
        <taxon>Vibrionales</taxon>
        <taxon>Vibrionaceae</taxon>
        <taxon>Vibrio</taxon>
    </lineage>
</organism>
<comment type="caution">
    <text evidence="3">The sequence shown here is derived from an EMBL/GenBank/DDBJ whole genome shotgun (WGS) entry which is preliminary data.</text>
</comment>
<dbReference type="Proteomes" id="UP000029994">
    <property type="component" value="Unassembled WGS sequence"/>
</dbReference>
<evidence type="ECO:0000256" key="1">
    <source>
        <dbReference type="SAM" id="Phobius"/>
    </source>
</evidence>
<reference evidence="3 4" key="1">
    <citation type="submission" date="2014-04" db="EMBL/GenBank/DDBJ databases">
        <title>Genome sequencing of Vibrio navarrensis strains.</title>
        <authorList>
            <person name="Gladney L.M."/>
            <person name="Katz L.S."/>
            <person name="Marino-Ramirez L."/>
            <person name="Jordan I.K."/>
        </authorList>
    </citation>
    <scope>NUCLEOTIDE SEQUENCE [LARGE SCALE GENOMIC DNA]</scope>
    <source>
        <strain evidence="3 4">ATCC 51183</strain>
    </source>
</reference>
<dbReference type="eggNOG" id="ENOG50341X7">
    <property type="taxonomic scope" value="Bacteria"/>
</dbReference>
<feature type="transmembrane region" description="Helical" evidence="1">
    <location>
        <begin position="80"/>
        <end position="101"/>
    </location>
</feature>